<proteinExistence type="predicted"/>
<feature type="transmembrane region" description="Helical" evidence="1">
    <location>
        <begin position="6"/>
        <end position="26"/>
    </location>
</feature>
<evidence type="ECO:0000313" key="3">
    <source>
        <dbReference type="Proteomes" id="UP000190911"/>
    </source>
</evidence>
<sequence length="51" mass="5794">MSSTAIIWTVTVMGALWAPICHWSVITNIEEQHKNGKCQRTQGDENNDYSK</sequence>
<keyword evidence="1" id="KW-1133">Transmembrane helix</keyword>
<reference evidence="2 3" key="1">
    <citation type="submission" date="2016-11" db="EMBL/GenBank/DDBJ databases">
        <authorList>
            <person name="Jaros S."/>
            <person name="Januszkiewicz K."/>
            <person name="Wedrychowicz H."/>
        </authorList>
    </citation>
    <scope>NUCLEOTIDE SEQUENCE [LARGE SCALE GENOMIC DNA]</scope>
    <source>
        <strain evidence="2 3">ACAM 12</strain>
    </source>
</reference>
<gene>
    <name evidence="2" type="ORF">SAMN05878437_0378</name>
</gene>
<protein>
    <submittedName>
        <fullName evidence="2">Uncharacterized protein</fullName>
    </submittedName>
</protein>
<dbReference type="STRING" id="29571.SAMN05878437_0378"/>
<dbReference type="EMBL" id="LT670847">
    <property type="protein sequence ID" value="SHL94151.1"/>
    <property type="molecule type" value="Genomic_DNA"/>
</dbReference>
<keyword evidence="3" id="KW-1185">Reference proteome</keyword>
<organism evidence="2 3">
    <name type="scientific">Vreelandella subglaciescola</name>
    <dbReference type="NCBI Taxonomy" id="29571"/>
    <lineage>
        <taxon>Bacteria</taxon>
        <taxon>Pseudomonadati</taxon>
        <taxon>Pseudomonadota</taxon>
        <taxon>Gammaproteobacteria</taxon>
        <taxon>Oceanospirillales</taxon>
        <taxon>Halomonadaceae</taxon>
        <taxon>Vreelandella</taxon>
    </lineage>
</organism>
<dbReference type="Proteomes" id="UP000190911">
    <property type="component" value="Chromosome I"/>
</dbReference>
<name>A0A1M7EQY9_9GAMM</name>
<dbReference type="InParanoid" id="A0A1M7EQY9"/>
<keyword evidence="1" id="KW-0472">Membrane</keyword>
<dbReference type="AlphaFoldDB" id="A0A1M7EQY9"/>
<keyword evidence="1" id="KW-0812">Transmembrane</keyword>
<accession>A0A1M7EQY9</accession>
<evidence type="ECO:0000256" key="1">
    <source>
        <dbReference type="SAM" id="Phobius"/>
    </source>
</evidence>
<evidence type="ECO:0000313" key="2">
    <source>
        <dbReference type="EMBL" id="SHL94151.1"/>
    </source>
</evidence>